<organism evidence="1 2">
    <name type="scientific">Candidatus Syntrophosphaera thermopropionivorans</name>
    <dbReference type="NCBI Taxonomy" id="2593015"/>
    <lineage>
        <taxon>Bacteria</taxon>
        <taxon>Pseudomonadati</taxon>
        <taxon>Candidatus Cloacimonadota</taxon>
        <taxon>Candidatus Cloacimonadia</taxon>
        <taxon>Candidatus Cloacimonadales</taxon>
        <taxon>Candidatus Cloacimonadaceae</taxon>
        <taxon>Candidatus Syntrophosphaera</taxon>
    </lineage>
</organism>
<comment type="caution">
    <text evidence="1">The sequence shown here is derived from an EMBL/GenBank/DDBJ whole genome shotgun (WGS) entry which is preliminary data.</text>
</comment>
<protein>
    <submittedName>
        <fullName evidence="1">Uncharacterized protein</fullName>
    </submittedName>
</protein>
<sequence>MIYSEWHFGNDNIPLLTTAIHNGHHFPLELVGFCGVDEKDRLREEDPYTSEFASLFPNYVVNYTSRFVVDLNRSLEKAVYLKPEDCWGLNPWLKPLPEEYLNNLYEDYDAWYSLLRYQIERMLKTHPFLIILDLHSYNYLRNGPEAEPEQNTPDIIIGRSNLKSDYYPLIDSLREIMGNKTLQNRKLDCQLDVKFSGGNLSQWLNVHYPDKLICLAIEFKKIFMDEWTGELYPTTFTQLKTLFKESIASWLQNSFNIQLT</sequence>
<accession>A0AC61QI15</accession>
<dbReference type="Proteomes" id="UP000294588">
    <property type="component" value="Unassembled WGS sequence"/>
</dbReference>
<proteinExistence type="predicted"/>
<dbReference type="EMBL" id="SMOG01000023">
    <property type="protein sequence ID" value="TDF72606.1"/>
    <property type="molecule type" value="Genomic_DNA"/>
</dbReference>
<gene>
    <name evidence="1" type="ORF">E0946_06235</name>
</gene>
<evidence type="ECO:0000313" key="1">
    <source>
        <dbReference type="EMBL" id="TDF72606.1"/>
    </source>
</evidence>
<reference evidence="1" key="1">
    <citation type="submission" date="2019-03" db="EMBL/GenBank/DDBJ databases">
        <title>Candidatus Syntrophosphaera thermopropionivorans: a novel player in syntrophic propionate oxidation during anaerobic digestion.</title>
        <authorList>
            <person name="Dyksma S."/>
        </authorList>
    </citation>
    <scope>NUCLEOTIDE SEQUENCE</scope>
    <source>
        <strain evidence="1">W5</strain>
    </source>
</reference>
<evidence type="ECO:0000313" key="2">
    <source>
        <dbReference type="Proteomes" id="UP000294588"/>
    </source>
</evidence>
<name>A0AC61QI15_9BACT</name>
<keyword evidence="2" id="KW-1185">Reference proteome</keyword>